<keyword evidence="3" id="KW-1185">Reference proteome</keyword>
<comment type="similarity">
    <text evidence="1">Belongs to the HyuE racemase family.</text>
</comment>
<gene>
    <name evidence="2" type="ORF">TP2_14265</name>
</gene>
<dbReference type="EMBL" id="AUND01000041">
    <property type="protein sequence ID" value="KEO50788.1"/>
    <property type="molecule type" value="Genomic_DNA"/>
</dbReference>
<dbReference type="eggNOG" id="COG4126">
    <property type="taxonomic scope" value="Bacteria"/>
</dbReference>
<organism evidence="2 3">
    <name type="scientific">Thioclava pacifica DSM 10166</name>
    <dbReference type="NCBI Taxonomy" id="1353537"/>
    <lineage>
        <taxon>Bacteria</taxon>
        <taxon>Pseudomonadati</taxon>
        <taxon>Pseudomonadota</taxon>
        <taxon>Alphaproteobacteria</taxon>
        <taxon>Rhodobacterales</taxon>
        <taxon>Paracoccaceae</taxon>
        <taxon>Thioclava</taxon>
    </lineage>
</organism>
<evidence type="ECO:0008006" key="4">
    <source>
        <dbReference type="Google" id="ProtNLM"/>
    </source>
</evidence>
<dbReference type="STRING" id="1353537.TP2_14265"/>
<evidence type="ECO:0000313" key="2">
    <source>
        <dbReference type="EMBL" id="KEO50788.1"/>
    </source>
</evidence>
<reference evidence="2 3" key="1">
    <citation type="submission" date="2013-07" db="EMBL/GenBank/DDBJ databases">
        <title>Thioclava pacifica DSM 10166 Genome Sequencing.</title>
        <authorList>
            <person name="Lai Q."/>
            <person name="Shao Z."/>
        </authorList>
    </citation>
    <scope>NUCLEOTIDE SEQUENCE [LARGE SCALE GENOMIC DNA]</scope>
    <source>
        <strain evidence="2 3">DSM 10166</strain>
    </source>
</reference>
<dbReference type="InterPro" id="IPR052186">
    <property type="entry name" value="Hydantoin_racemase-like"/>
</dbReference>
<dbReference type="InterPro" id="IPR015942">
    <property type="entry name" value="Asp/Glu/hydantoin_racemase"/>
</dbReference>
<evidence type="ECO:0000256" key="1">
    <source>
        <dbReference type="ARBA" id="ARBA00038414"/>
    </source>
</evidence>
<dbReference type="GO" id="GO:0047661">
    <property type="term" value="F:amino-acid racemase activity"/>
    <property type="evidence" value="ECO:0007669"/>
    <property type="project" value="InterPro"/>
</dbReference>
<dbReference type="RefSeq" id="WP_038079969.1">
    <property type="nucleotide sequence ID" value="NZ_AUND01000041.1"/>
</dbReference>
<dbReference type="InterPro" id="IPR053714">
    <property type="entry name" value="Iso_Racemase_Enz_sf"/>
</dbReference>
<name>A0A074J579_9RHOB</name>
<dbReference type="PANTHER" id="PTHR28047">
    <property type="entry name" value="PROTEIN DCG1"/>
    <property type="match status" value="1"/>
</dbReference>
<evidence type="ECO:0000313" key="3">
    <source>
        <dbReference type="Proteomes" id="UP000027432"/>
    </source>
</evidence>
<dbReference type="PANTHER" id="PTHR28047:SF5">
    <property type="entry name" value="PROTEIN DCG1"/>
    <property type="match status" value="1"/>
</dbReference>
<dbReference type="Gene3D" id="3.40.50.12500">
    <property type="match status" value="1"/>
</dbReference>
<dbReference type="Pfam" id="PF01177">
    <property type="entry name" value="Asp_Glu_race"/>
    <property type="match status" value="1"/>
</dbReference>
<dbReference type="Proteomes" id="UP000027432">
    <property type="component" value="Unassembled WGS sequence"/>
</dbReference>
<proteinExistence type="inferred from homology"/>
<sequence length="216" mass="22070">MRLLYINPNSTASMTEQIVGVARAALPEAEIIGWTNAEGPPAIEGPEDGARAVIGLRKLLPEAKAIGADLIVIACFDDTGLEELRAAAHCPVIGIGQAAYTIGALAFGAFSVVTTLPVSVPVLEENIAHYGFAGACISVRASGVPVLAVEDGSEPVRARLSEEIAAAGKEGARAVALGCAGMAHLRADLSERTRVPLIDGVVASAQLARAIQASLA</sequence>
<dbReference type="OrthoDB" id="9791723at2"/>
<comment type="caution">
    <text evidence="2">The sequence shown here is derived from an EMBL/GenBank/DDBJ whole genome shotgun (WGS) entry which is preliminary data.</text>
</comment>
<protein>
    <recommendedName>
        <fullName evidence="4">HyuE hydantoin racemase</fullName>
    </recommendedName>
</protein>
<dbReference type="AlphaFoldDB" id="A0A074J579"/>
<accession>A0A074J579</accession>